<evidence type="ECO:0000256" key="3">
    <source>
        <dbReference type="ARBA" id="ARBA00022692"/>
    </source>
</evidence>
<dbReference type="PANTHER" id="PTHR30572">
    <property type="entry name" value="MEMBRANE COMPONENT OF TRANSPORTER-RELATED"/>
    <property type="match status" value="1"/>
</dbReference>
<feature type="domain" description="MacB-like periplasmic core" evidence="8">
    <location>
        <begin position="20"/>
        <end position="236"/>
    </location>
</feature>
<evidence type="ECO:0000259" key="8">
    <source>
        <dbReference type="Pfam" id="PF12704"/>
    </source>
</evidence>
<dbReference type="PANTHER" id="PTHR30572:SF18">
    <property type="entry name" value="ABC-TYPE MACROLIDE FAMILY EXPORT SYSTEM PERMEASE COMPONENT 2"/>
    <property type="match status" value="1"/>
</dbReference>
<evidence type="ECO:0000256" key="6">
    <source>
        <dbReference type="SAM" id="Phobius"/>
    </source>
</evidence>
<protein>
    <submittedName>
        <fullName evidence="9">Putative ABC transport system permease protein</fullName>
    </submittedName>
</protein>
<dbReference type="Proteomes" id="UP000248882">
    <property type="component" value="Unassembled WGS sequence"/>
</dbReference>
<feature type="transmembrane region" description="Helical" evidence="6">
    <location>
        <begin position="770"/>
        <end position="797"/>
    </location>
</feature>
<organism evidence="9 10">
    <name type="scientific">Algoriphagus chordae</name>
    <dbReference type="NCBI Taxonomy" id="237019"/>
    <lineage>
        <taxon>Bacteria</taxon>
        <taxon>Pseudomonadati</taxon>
        <taxon>Bacteroidota</taxon>
        <taxon>Cytophagia</taxon>
        <taxon>Cytophagales</taxon>
        <taxon>Cyclobacteriaceae</taxon>
        <taxon>Algoriphagus</taxon>
    </lineage>
</organism>
<sequence length="806" mass="88859">MFKNYLKIAIRNLLKNKVYTAINVLGLTLGFMCCMLIFLHVKDELSYDKFIPNHENIYRVALERVYPDHVSFYAIIPHSFSEVFQKEIRGVEDATRLFYFGDGAIVEYGDTRYEERYISVADSNFFNVLEFELLTGDPKTALAEPNTMVISESIAQKIFKNESPIGKTLTQNEQEFEVVAVMEDIPENSHLKIDYLISSASFPFVKQDNYTSFAAFTYIKTTPGMSIAEIETQIPNLVTKYASGQIERDLGVSYADYSAAGNGYNYFLQPISDIHLHSNLEAEMRANGNYLYVYIFISIAIFILVLACINFINLATARSADRAKEVGVRKAMGSDRGQIIAQFLLEAVLLTIVSLLIGIVLVSFTVPFFNDLAQKSLVFDFSALMTSVPILIVFGIIVGLLAGYYPAFHISKLNTISILKGKLQTGKGNWLRNGLVVFQFGIAIALISGTLIINEQIDFIQSTSLGFEKENVLVLDRFGNQNQHNALKQEIENIPGVISAGKSSTMPGRGTFGVQFTKPGGGDVLTTKGLSAEADLFATIGIKAKLGRVFDEDFNDSLSVLLNEEAVKVFFGDTDPLGQHLMTTNNVNGENFTSELTVVGVVENFNFESLHSGVTPLAIFNDKNPAGFTNYLAVRFEGNQQNEVLSEVESKWVELSDGVPLSYFFLDNSLAELYKNEQTSGKILTVFSVLAILIACIGLFGLAAYTAFLRKKEIGVRKVLGASVGSIVVLLSVNFTKLVAIAFVIAVPIAWLVMGRWLDSFAFKIELGIFVFFIAGAITLSIALLTVSYQAIAAALANPVKSLKSD</sequence>
<feature type="domain" description="ABC3 transporter permease C-terminal" evidence="7">
    <location>
        <begin position="686"/>
        <end position="794"/>
    </location>
</feature>
<accession>A0A2W7QS04</accession>
<evidence type="ECO:0000256" key="5">
    <source>
        <dbReference type="ARBA" id="ARBA00023136"/>
    </source>
</evidence>
<keyword evidence="3 6" id="KW-0812">Transmembrane</keyword>
<dbReference type="GO" id="GO:0022857">
    <property type="term" value="F:transmembrane transporter activity"/>
    <property type="evidence" value="ECO:0007669"/>
    <property type="project" value="TreeGrafter"/>
</dbReference>
<dbReference type="InterPro" id="IPR050250">
    <property type="entry name" value="Macrolide_Exporter_MacB"/>
</dbReference>
<reference evidence="9 10" key="1">
    <citation type="submission" date="2018-06" db="EMBL/GenBank/DDBJ databases">
        <title>Genomic Encyclopedia of Archaeal and Bacterial Type Strains, Phase II (KMG-II): from individual species to whole genera.</title>
        <authorList>
            <person name="Goeker M."/>
        </authorList>
    </citation>
    <scope>NUCLEOTIDE SEQUENCE [LARGE SCALE GENOMIC DNA]</scope>
    <source>
        <strain evidence="9 10">DSM 19830</strain>
    </source>
</reference>
<feature type="transmembrane region" description="Helical" evidence="6">
    <location>
        <begin position="739"/>
        <end position="758"/>
    </location>
</feature>
<dbReference type="Pfam" id="PF12704">
    <property type="entry name" value="MacB_PCD"/>
    <property type="match status" value="1"/>
</dbReference>
<feature type="transmembrane region" description="Helical" evidence="6">
    <location>
        <begin position="429"/>
        <end position="453"/>
    </location>
</feature>
<dbReference type="EMBL" id="QKZT01000009">
    <property type="protein sequence ID" value="PZX51343.1"/>
    <property type="molecule type" value="Genomic_DNA"/>
</dbReference>
<proteinExistence type="predicted"/>
<evidence type="ECO:0000313" key="9">
    <source>
        <dbReference type="EMBL" id="PZX51343.1"/>
    </source>
</evidence>
<dbReference type="OrthoDB" id="5933722at2"/>
<comment type="subcellular location">
    <subcellularLocation>
        <location evidence="1">Cell membrane</location>
        <topology evidence="1">Multi-pass membrane protein</topology>
    </subcellularLocation>
</comment>
<dbReference type="GO" id="GO:0005886">
    <property type="term" value="C:plasma membrane"/>
    <property type="evidence" value="ECO:0007669"/>
    <property type="project" value="UniProtKB-SubCell"/>
</dbReference>
<feature type="transmembrane region" description="Helical" evidence="6">
    <location>
        <begin position="21"/>
        <end position="41"/>
    </location>
</feature>
<feature type="transmembrane region" description="Helical" evidence="6">
    <location>
        <begin position="384"/>
        <end position="408"/>
    </location>
</feature>
<keyword evidence="5 6" id="KW-0472">Membrane</keyword>
<dbReference type="AlphaFoldDB" id="A0A2W7QS04"/>
<name>A0A2W7QS04_9BACT</name>
<evidence type="ECO:0000256" key="4">
    <source>
        <dbReference type="ARBA" id="ARBA00022989"/>
    </source>
</evidence>
<keyword evidence="4 6" id="KW-1133">Transmembrane helix</keyword>
<keyword evidence="2" id="KW-1003">Cell membrane</keyword>
<dbReference type="InterPro" id="IPR003838">
    <property type="entry name" value="ABC3_permease_C"/>
</dbReference>
<dbReference type="Pfam" id="PF02687">
    <property type="entry name" value="FtsX"/>
    <property type="match status" value="2"/>
</dbReference>
<feature type="transmembrane region" description="Helical" evidence="6">
    <location>
        <begin position="339"/>
        <end position="364"/>
    </location>
</feature>
<evidence type="ECO:0000313" key="10">
    <source>
        <dbReference type="Proteomes" id="UP000248882"/>
    </source>
</evidence>
<evidence type="ECO:0000256" key="2">
    <source>
        <dbReference type="ARBA" id="ARBA00022475"/>
    </source>
</evidence>
<feature type="domain" description="ABC3 transporter permease C-terminal" evidence="7">
    <location>
        <begin position="298"/>
        <end position="414"/>
    </location>
</feature>
<evidence type="ECO:0000256" key="1">
    <source>
        <dbReference type="ARBA" id="ARBA00004651"/>
    </source>
</evidence>
<dbReference type="InterPro" id="IPR025857">
    <property type="entry name" value="MacB_PCD"/>
</dbReference>
<evidence type="ECO:0000259" key="7">
    <source>
        <dbReference type="Pfam" id="PF02687"/>
    </source>
</evidence>
<comment type="caution">
    <text evidence="9">The sequence shown here is derived from an EMBL/GenBank/DDBJ whole genome shotgun (WGS) entry which is preliminary data.</text>
</comment>
<feature type="transmembrane region" description="Helical" evidence="6">
    <location>
        <begin position="683"/>
        <end position="708"/>
    </location>
</feature>
<gene>
    <name evidence="9" type="ORF">LV85_02287</name>
</gene>
<keyword evidence="10" id="KW-1185">Reference proteome</keyword>
<feature type="transmembrane region" description="Helical" evidence="6">
    <location>
        <begin position="291"/>
        <end position="312"/>
    </location>
</feature>
<dbReference type="RefSeq" id="WP_158531174.1">
    <property type="nucleotide sequence ID" value="NZ_QKZT01000009.1"/>
</dbReference>